<protein>
    <submittedName>
        <fullName evidence="1">Uncharacterized protein</fullName>
    </submittedName>
</protein>
<dbReference type="RefSeq" id="WP_005670095.1">
    <property type="nucleotide sequence ID" value="NZ_JH992925.1"/>
</dbReference>
<name>K9DNC5_9BURK</name>
<organism evidence="1 2">
    <name type="scientific">Massilia timonae CCUG 45783</name>
    <dbReference type="NCBI Taxonomy" id="883126"/>
    <lineage>
        <taxon>Bacteria</taxon>
        <taxon>Pseudomonadati</taxon>
        <taxon>Pseudomonadota</taxon>
        <taxon>Betaproteobacteria</taxon>
        <taxon>Burkholderiales</taxon>
        <taxon>Oxalobacteraceae</taxon>
        <taxon>Telluria group</taxon>
        <taxon>Massilia</taxon>
    </lineage>
</organism>
<dbReference type="OrthoDB" id="6888753at2"/>
<dbReference type="HOGENOM" id="CLU_1884006_0_0_4"/>
<dbReference type="EMBL" id="AGZI01000058">
    <property type="protein sequence ID" value="EKU80302.1"/>
    <property type="molecule type" value="Genomic_DNA"/>
</dbReference>
<dbReference type="Proteomes" id="UP000009874">
    <property type="component" value="Unassembled WGS sequence"/>
</dbReference>
<sequence>MGRATNSAMQAQPNSALQASAKNVQRYVGDVMLNCVVSPSAFTHCRAVIVSGDPGNPCGHSLLHTGGGWYVHVACENTVPRFMSEGGYKRYLRENSMREIRRWPIKVPDPHGAHRKLQELLARKWLWLGIPNNCVSFVKEVVRAGGSKAGMYFNCPSADAFA</sequence>
<comment type="caution">
    <text evidence="1">The sequence shown here is derived from an EMBL/GenBank/DDBJ whole genome shotgun (WGS) entry which is preliminary data.</text>
</comment>
<evidence type="ECO:0000313" key="2">
    <source>
        <dbReference type="Proteomes" id="UP000009874"/>
    </source>
</evidence>
<evidence type="ECO:0000313" key="1">
    <source>
        <dbReference type="EMBL" id="EKU80302.1"/>
    </source>
</evidence>
<keyword evidence="2" id="KW-1185">Reference proteome</keyword>
<reference evidence="1 2" key="1">
    <citation type="submission" date="2012-09" db="EMBL/GenBank/DDBJ databases">
        <title>The Genome Sequence of Massilia timonae CCUG 45783.</title>
        <authorList>
            <consortium name="The Broad Institute Genome Sequencing Platform"/>
            <person name="Earl A."/>
            <person name="Ward D."/>
            <person name="Feldgarden M."/>
            <person name="Gevers D."/>
            <person name="Huys G."/>
            <person name="Walker B."/>
            <person name="Young S.K."/>
            <person name="Zeng Q."/>
            <person name="Gargeya S."/>
            <person name="Fitzgerald M."/>
            <person name="Haas B."/>
            <person name="Abouelleil A."/>
            <person name="Alvarado L."/>
            <person name="Arachchi H.M."/>
            <person name="Berlin A.M."/>
            <person name="Chapman S.B."/>
            <person name="Goldberg J."/>
            <person name="Griggs A."/>
            <person name="Gujja S."/>
            <person name="Hansen M."/>
            <person name="Howarth C."/>
            <person name="Imamovic A."/>
            <person name="Larimer J."/>
            <person name="McCowen C."/>
            <person name="Montmayeur A."/>
            <person name="Murphy C."/>
            <person name="Neiman D."/>
            <person name="Pearson M."/>
            <person name="Priest M."/>
            <person name="Roberts A."/>
            <person name="Saif S."/>
            <person name="Shea T."/>
            <person name="Sisk P."/>
            <person name="Sykes S."/>
            <person name="Wortman J."/>
            <person name="Nusbaum C."/>
            <person name="Birren B."/>
        </authorList>
    </citation>
    <scope>NUCLEOTIDE SEQUENCE [LARGE SCALE GENOMIC DNA]</scope>
    <source>
        <strain evidence="1 2">CCUG 45783</strain>
    </source>
</reference>
<dbReference type="AlphaFoldDB" id="K9DNC5"/>
<accession>K9DNC5</accession>
<gene>
    <name evidence="1" type="ORF">HMPREF9710_04414</name>
</gene>
<proteinExistence type="predicted"/>